<reference evidence="1 2" key="1">
    <citation type="submission" date="2021-03" db="EMBL/GenBank/DDBJ databases">
        <title>Antimicrobial resistance genes in bacteria isolated from Japanese honey, and their potential for conferring macrolide and lincosamide resistance in the American foulbrood pathogen Paenibacillus larvae.</title>
        <authorList>
            <person name="Okamoto M."/>
            <person name="Kumagai M."/>
            <person name="Kanamori H."/>
            <person name="Takamatsu D."/>
        </authorList>
    </citation>
    <scope>NUCLEOTIDE SEQUENCE [LARGE SCALE GENOMIC DNA]</scope>
    <source>
        <strain evidence="1 2">J1TS3</strain>
    </source>
</reference>
<dbReference type="EMBL" id="BOQT01000012">
    <property type="protein sequence ID" value="GIN22024.1"/>
    <property type="molecule type" value="Genomic_DNA"/>
</dbReference>
<dbReference type="Proteomes" id="UP000680279">
    <property type="component" value="Unassembled WGS sequence"/>
</dbReference>
<dbReference type="RefSeq" id="WP_018707975.1">
    <property type="nucleotide sequence ID" value="NZ_BOQT01000012.1"/>
</dbReference>
<accession>A0ABQ4K8G6</accession>
<evidence type="ECO:0008006" key="3">
    <source>
        <dbReference type="Google" id="ProtNLM"/>
    </source>
</evidence>
<sequence length="391" mass="45286">MNQKDIANIRKQFKLDNDLLQITDIFNVYIRKESSDIYHQESQPFSMLEREQQELFMNNFKKVLTGQLDVKLFEVKFQDQAEDHTRHILHDGLQADDVEDWKEQMLLIVEKMFKDVQYEKDMVVTFIRGEYFKPTKRSSEEAEVSDRDEVYTNSFILCSINQTEQPKRTLVFDYIEKEFKSSVVVDSIINLASPKAGFLFPSFTDNSADINRVLYSAGKANKPDEHFIEDVLNGEEIMTAQEDKAVFEFVVNEVVGGQVDTHTLSNVYEEINRMMDEDEEEEEVTPTLDYKDVERVLKVSGVEDVNADKVEMAFQKVVDDEKYELKASSIVPKYTSKSIKIETKVANISISPKDLKYVRQVNFNGKRCLMIEVDEDTMIEGFKLIPEASLG</sequence>
<dbReference type="Pfam" id="PF14199">
    <property type="entry name" value="DUF4317"/>
    <property type="match status" value="1"/>
</dbReference>
<name>A0ABQ4K8G6_9BACI</name>
<dbReference type="InterPro" id="IPR025466">
    <property type="entry name" value="DUF4317"/>
</dbReference>
<proteinExistence type="predicted"/>
<evidence type="ECO:0000313" key="2">
    <source>
        <dbReference type="Proteomes" id="UP000680279"/>
    </source>
</evidence>
<keyword evidence="2" id="KW-1185">Reference proteome</keyword>
<evidence type="ECO:0000313" key="1">
    <source>
        <dbReference type="EMBL" id="GIN22024.1"/>
    </source>
</evidence>
<comment type="caution">
    <text evidence="1">The sequence shown here is derived from an EMBL/GenBank/DDBJ whole genome shotgun (WGS) entry which is preliminary data.</text>
</comment>
<organism evidence="1 2">
    <name type="scientific">Siminovitchia fordii</name>
    <dbReference type="NCBI Taxonomy" id="254759"/>
    <lineage>
        <taxon>Bacteria</taxon>
        <taxon>Bacillati</taxon>
        <taxon>Bacillota</taxon>
        <taxon>Bacilli</taxon>
        <taxon>Bacillales</taxon>
        <taxon>Bacillaceae</taxon>
        <taxon>Siminovitchia</taxon>
    </lineage>
</organism>
<protein>
    <recommendedName>
        <fullName evidence="3">DUF4317 family protein</fullName>
    </recommendedName>
</protein>
<gene>
    <name evidence="1" type="ORF">J1TS3_31580</name>
</gene>